<accession>A0ABD2XEF5</accession>
<organism evidence="2 3">
    <name type="scientific">Trichogramma kaykai</name>
    <dbReference type="NCBI Taxonomy" id="54128"/>
    <lineage>
        <taxon>Eukaryota</taxon>
        <taxon>Metazoa</taxon>
        <taxon>Ecdysozoa</taxon>
        <taxon>Arthropoda</taxon>
        <taxon>Hexapoda</taxon>
        <taxon>Insecta</taxon>
        <taxon>Pterygota</taxon>
        <taxon>Neoptera</taxon>
        <taxon>Endopterygota</taxon>
        <taxon>Hymenoptera</taxon>
        <taxon>Apocrita</taxon>
        <taxon>Proctotrupomorpha</taxon>
        <taxon>Chalcidoidea</taxon>
        <taxon>Trichogrammatidae</taxon>
        <taxon>Trichogramma</taxon>
    </lineage>
</organism>
<dbReference type="SMART" id="SM00587">
    <property type="entry name" value="CHK"/>
    <property type="match status" value="1"/>
</dbReference>
<reference evidence="2 3" key="1">
    <citation type="journal article" date="2024" name="bioRxiv">
        <title>A reference genome for Trichogramma kaykai: A tiny desert-dwelling parasitoid wasp with competing sex-ratio distorters.</title>
        <authorList>
            <person name="Culotta J."/>
            <person name="Lindsey A.R."/>
        </authorList>
    </citation>
    <scope>NUCLEOTIDE SEQUENCE [LARGE SCALE GENOMIC DNA]</scope>
    <source>
        <strain evidence="2 3">KSX58</strain>
    </source>
</reference>
<gene>
    <name evidence="2" type="ORF">TKK_004282</name>
</gene>
<evidence type="ECO:0000313" key="3">
    <source>
        <dbReference type="Proteomes" id="UP001627154"/>
    </source>
</evidence>
<feature type="domain" description="CHK kinase-like" evidence="1">
    <location>
        <begin position="164"/>
        <end position="354"/>
    </location>
</feature>
<comment type="caution">
    <text evidence="2">The sequence shown here is derived from an EMBL/GenBank/DDBJ whole genome shotgun (WGS) entry which is preliminary data.</text>
</comment>
<name>A0ABD2XEF5_9HYME</name>
<dbReference type="InterPro" id="IPR015897">
    <property type="entry name" value="CHK_kinase-like"/>
</dbReference>
<dbReference type="InterPro" id="IPR011009">
    <property type="entry name" value="Kinase-like_dom_sf"/>
</dbReference>
<dbReference type="Proteomes" id="UP001627154">
    <property type="component" value="Unassembled WGS sequence"/>
</dbReference>
<dbReference type="InterPro" id="IPR004119">
    <property type="entry name" value="EcKL"/>
</dbReference>
<evidence type="ECO:0000313" key="2">
    <source>
        <dbReference type="EMBL" id="KAL3403167.1"/>
    </source>
</evidence>
<keyword evidence="3" id="KW-1185">Reference proteome</keyword>
<proteinExistence type="predicted"/>
<dbReference type="AlphaFoldDB" id="A0ABD2XEF5"/>
<dbReference type="Pfam" id="PF02958">
    <property type="entry name" value="EcKL"/>
    <property type="match status" value="1"/>
</dbReference>
<evidence type="ECO:0000259" key="1">
    <source>
        <dbReference type="SMART" id="SM00587"/>
    </source>
</evidence>
<dbReference type="Gene3D" id="3.90.1200.10">
    <property type="match status" value="1"/>
</dbReference>
<dbReference type="PANTHER" id="PTHR11012">
    <property type="entry name" value="PROTEIN KINASE-LIKE DOMAIN-CONTAINING"/>
    <property type="match status" value="1"/>
</dbReference>
<dbReference type="SUPFAM" id="SSF56112">
    <property type="entry name" value="Protein kinase-like (PK-like)"/>
    <property type="match status" value="1"/>
</dbReference>
<sequence length="433" mass="50090">MSACAKVNDHSNVKVNDKDCTNVKEDSETIVLRQPEQLLRQALGDELTVLDLRQSSLVPTGENYGSSMLKIDVVVKKRPDAAEERLALVAKMSPTAAVLQEWMNVKVSMPKEIYIFKKLIPTYRELQREVGIAEKDLIDVLPKYYGGRFSLDPDAHEVDFDAALLMENLKCIGYKSMDRKTGIDYAHAKKALSKLAEYHALGIALRIKRPKIFEEAREVIDIIPFDMNIELFANIGETIMQTVCNDSRMAIYKDLVQKQIDDNKNFECSYNMEAVEPWLTIHHGDFWVNNIMFKHDKEEPVDVKFVDFQLTYSCSPMKDLPYFLTASLSIETINNHFEDLIDIYHEKFIDTLKTLKCDTTPFLREEFDKQLRYDSSNQLYKCMAALKFFTMDTAENNIDLNDLKETVVQSKSNTTFIDRLCRMIEKFVEKEWL</sequence>
<protein>
    <recommendedName>
        <fullName evidence="1">CHK kinase-like domain-containing protein</fullName>
    </recommendedName>
</protein>
<dbReference type="PANTHER" id="PTHR11012:SF55">
    <property type="entry name" value="BHLH DOMAIN-CONTAINING PROTEIN"/>
    <property type="match status" value="1"/>
</dbReference>
<dbReference type="EMBL" id="JBJJXI010000032">
    <property type="protein sequence ID" value="KAL3403167.1"/>
    <property type="molecule type" value="Genomic_DNA"/>
</dbReference>